<accession>A0A645HLW9</accession>
<proteinExistence type="predicted"/>
<organism evidence="1">
    <name type="scientific">bioreactor metagenome</name>
    <dbReference type="NCBI Taxonomy" id="1076179"/>
    <lineage>
        <taxon>unclassified sequences</taxon>
        <taxon>metagenomes</taxon>
        <taxon>ecological metagenomes</taxon>
    </lineage>
</organism>
<reference evidence="1" key="1">
    <citation type="submission" date="2019-08" db="EMBL/GenBank/DDBJ databases">
        <authorList>
            <person name="Kucharzyk K."/>
            <person name="Murdoch R.W."/>
            <person name="Higgins S."/>
            <person name="Loffler F."/>
        </authorList>
    </citation>
    <scope>NUCLEOTIDE SEQUENCE</scope>
</reference>
<dbReference type="EMBL" id="VSSQ01096180">
    <property type="protein sequence ID" value="MPN40021.1"/>
    <property type="molecule type" value="Genomic_DNA"/>
</dbReference>
<evidence type="ECO:0000313" key="1">
    <source>
        <dbReference type="EMBL" id="MPN40021.1"/>
    </source>
</evidence>
<name>A0A645HLW9_9ZZZZ</name>
<protein>
    <submittedName>
        <fullName evidence="1">Uncharacterized protein</fullName>
    </submittedName>
</protein>
<dbReference type="InterPro" id="IPR017016">
    <property type="entry name" value="UCP033595"/>
</dbReference>
<dbReference type="Pfam" id="PF20124">
    <property type="entry name" value="DUF6514"/>
    <property type="match status" value="1"/>
</dbReference>
<dbReference type="AlphaFoldDB" id="A0A645HLW9"/>
<gene>
    <name evidence="1" type="ORF">SDC9_187556</name>
</gene>
<comment type="caution">
    <text evidence="1">The sequence shown here is derived from an EMBL/GenBank/DDBJ whole genome shotgun (WGS) entry which is preliminary data.</text>
</comment>
<sequence>MKELVKEAEAFSENFSKMHLSYYIVKKAFGMYGIEIENETKHGLEHASFKNISSDKKFVCFLVKKLADGLVTPVTLSDVTEDLIKQFG</sequence>